<dbReference type="PROSITE" id="PS00061">
    <property type="entry name" value="ADH_SHORT"/>
    <property type="match status" value="1"/>
</dbReference>
<name>N1QFS7_SPHMS</name>
<dbReference type="AlphaFoldDB" id="N1QFS7"/>
<gene>
    <name evidence="4" type="ORF">SEPMUDRAFT_72023</name>
</gene>
<reference evidence="4 5" key="1">
    <citation type="journal article" date="2012" name="PLoS Pathog.">
        <title>Diverse lifestyles and strategies of plant pathogenesis encoded in the genomes of eighteen Dothideomycetes fungi.</title>
        <authorList>
            <person name="Ohm R.A."/>
            <person name="Feau N."/>
            <person name="Henrissat B."/>
            <person name="Schoch C.L."/>
            <person name="Horwitz B.A."/>
            <person name="Barry K.W."/>
            <person name="Condon B.J."/>
            <person name="Copeland A.C."/>
            <person name="Dhillon B."/>
            <person name="Glaser F."/>
            <person name="Hesse C.N."/>
            <person name="Kosti I."/>
            <person name="LaButti K."/>
            <person name="Lindquist E.A."/>
            <person name="Lucas S."/>
            <person name="Salamov A.A."/>
            <person name="Bradshaw R.E."/>
            <person name="Ciuffetti L."/>
            <person name="Hamelin R.C."/>
            <person name="Kema G.H.J."/>
            <person name="Lawrence C."/>
            <person name="Scott J.A."/>
            <person name="Spatafora J.W."/>
            <person name="Turgeon B.G."/>
            <person name="de Wit P.J.G.M."/>
            <person name="Zhong S."/>
            <person name="Goodwin S.B."/>
            <person name="Grigoriev I.V."/>
        </authorList>
    </citation>
    <scope>NUCLEOTIDE SEQUENCE [LARGE SCALE GENOMIC DNA]</scope>
    <source>
        <strain evidence="4 5">SO2202</strain>
    </source>
</reference>
<dbReference type="PRINTS" id="PR00080">
    <property type="entry name" value="SDRFAMILY"/>
</dbReference>
<organism evidence="4 5">
    <name type="scientific">Sphaerulina musiva (strain SO2202)</name>
    <name type="common">Poplar stem canker fungus</name>
    <name type="synonym">Septoria musiva</name>
    <dbReference type="NCBI Taxonomy" id="692275"/>
    <lineage>
        <taxon>Eukaryota</taxon>
        <taxon>Fungi</taxon>
        <taxon>Dikarya</taxon>
        <taxon>Ascomycota</taxon>
        <taxon>Pezizomycotina</taxon>
        <taxon>Dothideomycetes</taxon>
        <taxon>Dothideomycetidae</taxon>
        <taxon>Mycosphaerellales</taxon>
        <taxon>Mycosphaerellaceae</taxon>
        <taxon>Sphaerulina</taxon>
    </lineage>
</organism>
<keyword evidence="2" id="KW-0521">NADP</keyword>
<evidence type="ECO:0000313" key="4">
    <source>
        <dbReference type="EMBL" id="EMF09373.1"/>
    </source>
</evidence>
<dbReference type="Gene3D" id="3.40.50.720">
    <property type="entry name" value="NAD(P)-binding Rossmann-like Domain"/>
    <property type="match status" value="1"/>
</dbReference>
<dbReference type="OMA" id="YRCDITE"/>
<keyword evidence="5" id="KW-1185">Reference proteome</keyword>
<accession>N1QFS7</accession>
<dbReference type="PANTHER" id="PTHR24321">
    <property type="entry name" value="DEHYDROGENASES, SHORT CHAIN"/>
    <property type="match status" value="1"/>
</dbReference>
<dbReference type="SUPFAM" id="SSF51735">
    <property type="entry name" value="NAD(P)-binding Rossmann-fold domains"/>
    <property type="match status" value="1"/>
</dbReference>
<keyword evidence="3" id="KW-0560">Oxidoreductase</keyword>
<dbReference type="Pfam" id="PF13561">
    <property type="entry name" value="adh_short_C2"/>
    <property type="match status" value="1"/>
</dbReference>
<sequence>MARAMFSGKVFAITGGASGLGLATARVLVQRGAKVSIGDMSSQLESAATEISQSVTEQQRKEQAAAVTTDAVFAQRVDVRDLSQVQSWLKATVDRFGKLDGAVNAAGSFDYPSVKVRWHEQRGIDNFGATISTNLTGLANCMHAELEYMSAGSSSKSIVNVSSVAGLKAAGSPAYVASKHGVVGLTKVLAREYASAGIRINAVCPGMIRTPMTDNLVETMGQESLNRIVTFNPIPRMGEPVEIANVIAFLLSEESSYVTGSIYSVDGGMTV</sequence>
<dbReference type="OrthoDB" id="1669814at2759"/>
<dbReference type="HOGENOM" id="CLU_010194_1_3_1"/>
<evidence type="ECO:0000256" key="3">
    <source>
        <dbReference type="ARBA" id="ARBA00023002"/>
    </source>
</evidence>
<dbReference type="FunFam" id="3.40.50.720:FF:000084">
    <property type="entry name" value="Short-chain dehydrogenase reductase"/>
    <property type="match status" value="1"/>
</dbReference>
<dbReference type="RefSeq" id="XP_016757494.1">
    <property type="nucleotide sequence ID" value="XM_016909963.1"/>
</dbReference>
<dbReference type="GO" id="GO:0016491">
    <property type="term" value="F:oxidoreductase activity"/>
    <property type="evidence" value="ECO:0007669"/>
    <property type="project" value="UniProtKB-KW"/>
</dbReference>
<dbReference type="PANTHER" id="PTHR24321:SF8">
    <property type="entry name" value="ESTRADIOL 17-BETA-DEHYDROGENASE 8-RELATED"/>
    <property type="match status" value="1"/>
</dbReference>
<dbReference type="STRING" id="692275.N1QFS7"/>
<evidence type="ECO:0000256" key="2">
    <source>
        <dbReference type="ARBA" id="ARBA00022857"/>
    </source>
</evidence>
<proteinExistence type="inferred from homology"/>
<evidence type="ECO:0000256" key="1">
    <source>
        <dbReference type="ARBA" id="ARBA00006484"/>
    </source>
</evidence>
<dbReference type="InterPro" id="IPR020904">
    <property type="entry name" value="Sc_DH/Rdtase_CS"/>
</dbReference>
<dbReference type="eggNOG" id="KOG1200">
    <property type="taxonomic scope" value="Eukaryota"/>
</dbReference>
<dbReference type="InterPro" id="IPR002347">
    <property type="entry name" value="SDR_fam"/>
</dbReference>
<dbReference type="GeneID" id="27907100"/>
<dbReference type="EMBL" id="KB456269">
    <property type="protein sequence ID" value="EMF09373.1"/>
    <property type="molecule type" value="Genomic_DNA"/>
</dbReference>
<comment type="similarity">
    <text evidence="1">Belongs to the short-chain dehydrogenases/reductases (SDR) family.</text>
</comment>
<dbReference type="Proteomes" id="UP000016931">
    <property type="component" value="Unassembled WGS sequence"/>
</dbReference>
<protein>
    <submittedName>
        <fullName evidence="4">Short-chain dehydrogenase/reductase</fullName>
    </submittedName>
</protein>
<dbReference type="InterPro" id="IPR036291">
    <property type="entry name" value="NAD(P)-bd_dom_sf"/>
</dbReference>
<evidence type="ECO:0000313" key="5">
    <source>
        <dbReference type="Proteomes" id="UP000016931"/>
    </source>
</evidence>
<dbReference type="PRINTS" id="PR00081">
    <property type="entry name" value="GDHRDH"/>
</dbReference>